<sequence>YRPDAADFLADEHLKKGAAGSATAGDILQKSEGGAFKLTASEISELYEKSAIAAKAKAMEKDVGKDIEEVASLDSPLEGVSPAATSPAIDADMVVVGGVALDTHDDQWPTTEATKRATTLSEDQRKGLESAVLGYLITRAWKNLLVVIHGSYVREYYPK</sequence>
<name>A0A7J6PXL2_PEROL</name>
<feature type="non-terminal residue" evidence="1">
    <location>
        <position position="1"/>
    </location>
</feature>
<dbReference type="AlphaFoldDB" id="A0A7J6PXL2"/>
<evidence type="ECO:0000313" key="2">
    <source>
        <dbReference type="Proteomes" id="UP000574390"/>
    </source>
</evidence>
<dbReference type="Proteomes" id="UP000574390">
    <property type="component" value="Unassembled WGS sequence"/>
</dbReference>
<accession>A0A7J6PXL2</accession>
<protein>
    <submittedName>
        <fullName evidence="1">Uncharacterized protein</fullName>
    </submittedName>
</protein>
<comment type="caution">
    <text evidence="1">The sequence shown here is derived from an EMBL/GenBank/DDBJ whole genome shotgun (WGS) entry which is preliminary data.</text>
</comment>
<organism evidence="1 2">
    <name type="scientific">Perkinsus olseni</name>
    <name type="common">Perkinsus atlanticus</name>
    <dbReference type="NCBI Taxonomy" id="32597"/>
    <lineage>
        <taxon>Eukaryota</taxon>
        <taxon>Sar</taxon>
        <taxon>Alveolata</taxon>
        <taxon>Perkinsozoa</taxon>
        <taxon>Perkinsea</taxon>
        <taxon>Perkinsida</taxon>
        <taxon>Perkinsidae</taxon>
        <taxon>Perkinsus</taxon>
    </lineage>
</organism>
<dbReference type="EMBL" id="JABANM010034140">
    <property type="protein sequence ID" value="KAF4700130.1"/>
    <property type="molecule type" value="Genomic_DNA"/>
</dbReference>
<gene>
    <name evidence="1" type="ORF">FOZ62_011949</name>
</gene>
<proteinExistence type="predicted"/>
<evidence type="ECO:0000313" key="1">
    <source>
        <dbReference type="EMBL" id="KAF4700130.1"/>
    </source>
</evidence>
<reference evidence="1 2" key="1">
    <citation type="submission" date="2020-04" db="EMBL/GenBank/DDBJ databases">
        <title>Perkinsus olseni comparative genomics.</title>
        <authorList>
            <person name="Bogema D.R."/>
        </authorList>
    </citation>
    <scope>NUCLEOTIDE SEQUENCE [LARGE SCALE GENOMIC DNA]</scope>
    <source>
        <strain evidence="1">ATCC PRA-205</strain>
    </source>
</reference>
<feature type="non-terminal residue" evidence="1">
    <location>
        <position position="159"/>
    </location>
</feature>